<organism evidence="2 3">
    <name type="scientific">Flavobacterium nitrogenifigens</name>
    <dbReference type="NCBI Taxonomy" id="1617283"/>
    <lineage>
        <taxon>Bacteria</taxon>
        <taxon>Pseudomonadati</taxon>
        <taxon>Bacteroidota</taxon>
        <taxon>Flavobacteriia</taxon>
        <taxon>Flavobacteriales</taxon>
        <taxon>Flavobacteriaceae</taxon>
        <taxon>Flavobacterium</taxon>
    </lineage>
</organism>
<dbReference type="Pfam" id="PF11188">
    <property type="entry name" value="DUF2975"/>
    <property type="match status" value="1"/>
</dbReference>
<name>A0A7W7IW90_9FLAO</name>
<evidence type="ECO:0000313" key="2">
    <source>
        <dbReference type="EMBL" id="MBB4801030.1"/>
    </source>
</evidence>
<evidence type="ECO:0008006" key="4">
    <source>
        <dbReference type="Google" id="ProtNLM"/>
    </source>
</evidence>
<comment type="caution">
    <text evidence="2">The sequence shown here is derived from an EMBL/GenBank/DDBJ whole genome shotgun (WGS) entry which is preliminary data.</text>
</comment>
<proteinExistence type="predicted"/>
<reference evidence="2 3" key="1">
    <citation type="submission" date="2020-08" db="EMBL/GenBank/DDBJ databases">
        <title>Functional genomics of gut bacteria from endangered species of beetles.</title>
        <authorList>
            <person name="Carlos-Shanley C."/>
        </authorList>
    </citation>
    <scope>NUCLEOTIDE SEQUENCE [LARGE SCALE GENOMIC DNA]</scope>
    <source>
        <strain evidence="2 3">S00142</strain>
    </source>
</reference>
<dbReference type="RefSeq" id="WP_184159128.1">
    <property type="nucleotide sequence ID" value="NZ_JACHLD010000001.1"/>
</dbReference>
<feature type="transmembrane region" description="Helical" evidence="1">
    <location>
        <begin position="161"/>
        <end position="178"/>
    </location>
</feature>
<keyword evidence="1" id="KW-0812">Transmembrane</keyword>
<evidence type="ECO:0000256" key="1">
    <source>
        <dbReference type="SAM" id="Phobius"/>
    </source>
</evidence>
<keyword evidence="3" id="KW-1185">Reference proteome</keyword>
<evidence type="ECO:0000313" key="3">
    <source>
        <dbReference type="Proteomes" id="UP000561681"/>
    </source>
</evidence>
<dbReference type="AlphaFoldDB" id="A0A7W7IW90"/>
<dbReference type="Proteomes" id="UP000561681">
    <property type="component" value="Unassembled WGS sequence"/>
</dbReference>
<dbReference type="EMBL" id="JACHLD010000001">
    <property type="protein sequence ID" value="MBB4801030.1"/>
    <property type="molecule type" value="Genomic_DNA"/>
</dbReference>
<feature type="transmembrane region" description="Helical" evidence="1">
    <location>
        <begin position="248"/>
        <end position="266"/>
    </location>
</feature>
<dbReference type="InterPro" id="IPR021354">
    <property type="entry name" value="DUF2975"/>
</dbReference>
<feature type="transmembrane region" description="Helical" evidence="1">
    <location>
        <begin position="198"/>
        <end position="220"/>
    </location>
</feature>
<sequence>MKTNNRLITILYIISRLTFRFSQLVLLFVLIFECIPNGTLGSWRSNMHHTKGYKINTQIQLNVPDSVIIYKSKINKSAGYVSKSGIKEFDDHFDDHFNRVKNDTTLKKTYQINTFEIYNKNFVDIKKEFKNLNIQNTDSTVEIIINPKDYFLKSILILKNYLYLIILLFVSFQCMRLFKELKDNFAFDMVLTQRIQKIGYSLIAFPVLNMIFCYIIMQYFTRINYYHYTNSIYGQGYNFMNLTPLFEYNLQTLFLGLSLVVLGKLLKHGYNLQNENDLTI</sequence>
<protein>
    <recommendedName>
        <fullName evidence="4">DUF2975 domain-containing protein</fullName>
    </recommendedName>
</protein>
<keyword evidence="1" id="KW-1133">Transmembrane helix</keyword>
<gene>
    <name evidence="2" type="ORF">HNP37_001069</name>
</gene>
<keyword evidence="1" id="KW-0472">Membrane</keyword>
<feature type="transmembrane region" description="Helical" evidence="1">
    <location>
        <begin position="7"/>
        <end position="32"/>
    </location>
</feature>
<accession>A0A7W7IW90</accession>